<evidence type="ECO:0000313" key="5">
    <source>
        <dbReference type="Proteomes" id="UP001287286"/>
    </source>
</evidence>
<evidence type="ECO:0000259" key="3">
    <source>
        <dbReference type="PROSITE" id="PS50157"/>
    </source>
</evidence>
<protein>
    <recommendedName>
        <fullName evidence="3">C2H2-type domain-containing protein</fullName>
    </recommendedName>
</protein>
<keyword evidence="1" id="KW-0863">Zinc-finger</keyword>
<dbReference type="Proteomes" id="UP001287286">
    <property type="component" value="Unassembled WGS sequence"/>
</dbReference>
<evidence type="ECO:0000256" key="2">
    <source>
        <dbReference type="SAM" id="MobiDB-lite"/>
    </source>
</evidence>
<dbReference type="PROSITE" id="PS50157">
    <property type="entry name" value="ZINC_FINGER_C2H2_2"/>
    <property type="match status" value="1"/>
</dbReference>
<keyword evidence="1" id="KW-0862">Zinc</keyword>
<accession>A0ABR0BEY3</accession>
<feature type="domain" description="C2H2-type" evidence="3">
    <location>
        <begin position="248"/>
        <end position="271"/>
    </location>
</feature>
<dbReference type="EMBL" id="JAWRVI010000188">
    <property type="protein sequence ID" value="KAK4072816.1"/>
    <property type="molecule type" value="Genomic_DNA"/>
</dbReference>
<gene>
    <name evidence="4" type="ORF">Purlil1_13252</name>
</gene>
<feature type="region of interest" description="Disordered" evidence="2">
    <location>
        <begin position="187"/>
        <end position="220"/>
    </location>
</feature>
<feature type="compositionally biased region" description="Basic residues" evidence="2">
    <location>
        <begin position="208"/>
        <end position="218"/>
    </location>
</feature>
<proteinExistence type="predicted"/>
<organism evidence="4 5">
    <name type="scientific">Purpureocillium lilacinum</name>
    <name type="common">Paecilomyces lilacinus</name>
    <dbReference type="NCBI Taxonomy" id="33203"/>
    <lineage>
        <taxon>Eukaryota</taxon>
        <taxon>Fungi</taxon>
        <taxon>Dikarya</taxon>
        <taxon>Ascomycota</taxon>
        <taxon>Pezizomycotina</taxon>
        <taxon>Sordariomycetes</taxon>
        <taxon>Hypocreomycetidae</taxon>
        <taxon>Hypocreales</taxon>
        <taxon>Ophiocordycipitaceae</taxon>
        <taxon>Purpureocillium</taxon>
    </lineage>
</organism>
<evidence type="ECO:0000313" key="4">
    <source>
        <dbReference type="EMBL" id="KAK4072816.1"/>
    </source>
</evidence>
<name>A0ABR0BEY3_PURLI</name>
<keyword evidence="5" id="KW-1185">Reference proteome</keyword>
<reference evidence="4 5" key="1">
    <citation type="journal article" date="2024" name="Microbiol. Resour. Announc.">
        <title>Genome annotations for the ascomycete fungi Trichoderma harzianum, Trichoderma aggressivum, and Purpureocillium lilacinum.</title>
        <authorList>
            <person name="Beijen E.P.W."/>
            <person name="Ohm R.A."/>
        </authorList>
    </citation>
    <scope>NUCLEOTIDE SEQUENCE [LARGE SCALE GENOMIC DNA]</scope>
    <source>
        <strain evidence="4 5">CBS 150709</strain>
    </source>
</reference>
<feature type="compositionally biased region" description="Polar residues" evidence="2">
    <location>
        <begin position="157"/>
        <end position="166"/>
    </location>
</feature>
<dbReference type="InterPro" id="IPR013087">
    <property type="entry name" value="Znf_C2H2_type"/>
</dbReference>
<feature type="region of interest" description="Disordered" evidence="2">
    <location>
        <begin position="151"/>
        <end position="173"/>
    </location>
</feature>
<evidence type="ECO:0000256" key="1">
    <source>
        <dbReference type="PROSITE-ProRule" id="PRU00042"/>
    </source>
</evidence>
<feature type="compositionally biased region" description="Polar residues" evidence="2">
    <location>
        <begin position="189"/>
        <end position="205"/>
    </location>
</feature>
<keyword evidence="1" id="KW-0479">Metal-binding</keyword>
<comment type="caution">
    <text evidence="4">The sequence shown here is derived from an EMBL/GenBank/DDBJ whole genome shotgun (WGS) entry which is preliminary data.</text>
</comment>
<sequence>MDDSPSTGTQARTWPSLSSSLCSILPVDDTIAPIYGQSGLWEHTIGSGATTFAKTHHTGPSMSSYNTPRNESRRLLDEFEHLLILDETSTAPFGGPTSMGMSDKNDMYSMVAESPPFNDLVGCSGLHGISLQATMGPTGFLTSAQTVTAAEVDKSPSSRSCTSNRPPSLFPVKVSDSYDADINLERHAQPTTDKSQPQPSPSTGNPRARQKALLHKTQHGNAELWRTRIRATTKMLSQKNAGPIQALHKCDHIGCYKMFLRNEHLKRHKQV</sequence>